<accession>A0A7R9B644</accession>
<keyword evidence="1" id="KW-0677">Repeat</keyword>
<feature type="domain" description="DM13" evidence="2">
    <location>
        <begin position="66"/>
        <end position="173"/>
    </location>
</feature>
<dbReference type="PANTHER" id="PTHR24036:SF16">
    <property type="entry name" value="KNICKKOPF"/>
    <property type="match status" value="1"/>
</dbReference>
<proteinExistence type="predicted"/>
<protein>
    <recommendedName>
        <fullName evidence="2">DM13 domain-containing protein</fullName>
    </recommendedName>
</protein>
<dbReference type="SMART" id="SM00686">
    <property type="entry name" value="DM13"/>
    <property type="match status" value="2"/>
</dbReference>
<feature type="domain" description="DM13" evidence="2">
    <location>
        <begin position="182"/>
        <end position="289"/>
    </location>
</feature>
<dbReference type="PROSITE" id="PS51549">
    <property type="entry name" value="DM13"/>
    <property type="match status" value="2"/>
</dbReference>
<organism evidence="3">
    <name type="scientific">Timema shepardi</name>
    <name type="common">Walking stick</name>
    <dbReference type="NCBI Taxonomy" id="629360"/>
    <lineage>
        <taxon>Eukaryota</taxon>
        <taxon>Metazoa</taxon>
        <taxon>Ecdysozoa</taxon>
        <taxon>Arthropoda</taxon>
        <taxon>Hexapoda</taxon>
        <taxon>Insecta</taxon>
        <taxon>Pterygota</taxon>
        <taxon>Neoptera</taxon>
        <taxon>Polyneoptera</taxon>
        <taxon>Phasmatodea</taxon>
        <taxon>Timematodea</taxon>
        <taxon>Timematoidea</taxon>
        <taxon>Timematidae</taxon>
        <taxon>Timema</taxon>
    </lineage>
</organism>
<name>A0A7R9B644_TIMSH</name>
<evidence type="ECO:0000259" key="2">
    <source>
        <dbReference type="PROSITE" id="PS51549"/>
    </source>
</evidence>
<dbReference type="Pfam" id="PF10517">
    <property type="entry name" value="DM13"/>
    <property type="match status" value="2"/>
</dbReference>
<evidence type="ECO:0000256" key="1">
    <source>
        <dbReference type="ARBA" id="ARBA00022737"/>
    </source>
</evidence>
<evidence type="ECO:0000313" key="3">
    <source>
        <dbReference type="EMBL" id="CAD7266949.1"/>
    </source>
</evidence>
<dbReference type="PANTHER" id="PTHR24036">
    <property type="entry name" value="SKELETOR-RELATED"/>
    <property type="match status" value="1"/>
</dbReference>
<dbReference type="InterPro" id="IPR052126">
    <property type="entry name" value="Spindle_Org/Thrombomodulin"/>
</dbReference>
<dbReference type="AlphaFoldDB" id="A0A7R9B644"/>
<reference evidence="3" key="1">
    <citation type="submission" date="2020-11" db="EMBL/GenBank/DDBJ databases">
        <authorList>
            <person name="Tran Van P."/>
        </authorList>
    </citation>
    <scope>NUCLEOTIDE SEQUENCE</scope>
</reference>
<sequence length="317" mass="35762">MCYAHIAPSPPLYTTLAHTPLIHVRTLPFHALTVLSLLRNNQSRQPYVISFALSCVNAEEKEVYRGKYLGKINSYHHQVSGDVYAVDEYTFLFINFNYDGNGADTFFWAGATNRPGPQGFIIPDEFGKTNMLERYFNKDFTLTLPDGKKITEIKWIAIYDLSSQNTFGDVYIPEEFEPPATQTVSQLTGKSHNVNSDSIEILDAKTIRILQFTYDGRGKDTHFWIGVGPQPSSKGSKVPDEHGYLDPLRGYTKEDVTLEIPGELTIFDIDWLSVFDVESKENYGSVIIPDGLNVPPSLVEVIVSVRVQRELRLCDNP</sequence>
<dbReference type="EMBL" id="OC008025">
    <property type="protein sequence ID" value="CAD7266949.1"/>
    <property type="molecule type" value="Genomic_DNA"/>
</dbReference>
<gene>
    <name evidence="3" type="ORF">TSIB3V08_LOCUS10963</name>
</gene>
<dbReference type="InterPro" id="IPR019545">
    <property type="entry name" value="DM13_domain"/>
</dbReference>